<dbReference type="AlphaFoldDB" id="A0AAV1H7H2"/>
<dbReference type="EMBL" id="OY660883">
    <property type="protein sequence ID" value="CAJ1081876.1"/>
    <property type="molecule type" value="Genomic_DNA"/>
</dbReference>
<gene>
    <name evidence="1" type="ORF">XNOV1_A020450</name>
</gene>
<evidence type="ECO:0008006" key="3">
    <source>
        <dbReference type="Google" id="ProtNLM"/>
    </source>
</evidence>
<proteinExistence type="predicted"/>
<name>A0AAV1H7H2_XYRNO</name>
<accession>A0AAV1H7H2</accession>
<reference evidence="1" key="1">
    <citation type="submission" date="2023-08" db="EMBL/GenBank/DDBJ databases">
        <authorList>
            <person name="Alioto T."/>
            <person name="Alioto T."/>
            <person name="Gomez Garrido J."/>
        </authorList>
    </citation>
    <scope>NUCLEOTIDE SEQUENCE</scope>
</reference>
<evidence type="ECO:0000313" key="1">
    <source>
        <dbReference type="EMBL" id="CAJ1081876.1"/>
    </source>
</evidence>
<sequence length="83" mass="8921">MSDSELEDLLRSVADLLDQRDLSDDLKAVEGLLGDAPKLKAAVPGAPLPTINQGGTLLDFICEHVAHKCNVKGAFEYSLRSLD</sequence>
<evidence type="ECO:0000313" key="2">
    <source>
        <dbReference type="Proteomes" id="UP001178508"/>
    </source>
</evidence>
<keyword evidence="2" id="KW-1185">Reference proteome</keyword>
<organism evidence="1 2">
    <name type="scientific">Xyrichtys novacula</name>
    <name type="common">Pearly razorfish</name>
    <name type="synonym">Hemipteronotus novacula</name>
    <dbReference type="NCBI Taxonomy" id="13765"/>
    <lineage>
        <taxon>Eukaryota</taxon>
        <taxon>Metazoa</taxon>
        <taxon>Chordata</taxon>
        <taxon>Craniata</taxon>
        <taxon>Vertebrata</taxon>
        <taxon>Euteleostomi</taxon>
        <taxon>Actinopterygii</taxon>
        <taxon>Neopterygii</taxon>
        <taxon>Teleostei</taxon>
        <taxon>Neoteleostei</taxon>
        <taxon>Acanthomorphata</taxon>
        <taxon>Eupercaria</taxon>
        <taxon>Labriformes</taxon>
        <taxon>Labridae</taxon>
        <taxon>Xyrichtys</taxon>
    </lineage>
</organism>
<protein>
    <recommendedName>
        <fullName evidence="3">LisH domain-containing protein</fullName>
    </recommendedName>
</protein>
<dbReference type="Proteomes" id="UP001178508">
    <property type="component" value="Chromosome 20"/>
</dbReference>